<evidence type="ECO:0000313" key="5">
    <source>
        <dbReference type="Proteomes" id="UP000609531"/>
    </source>
</evidence>
<dbReference type="CDD" id="cd05233">
    <property type="entry name" value="SDR_c"/>
    <property type="match status" value="1"/>
</dbReference>
<evidence type="ECO:0000256" key="2">
    <source>
        <dbReference type="ARBA" id="ARBA00023002"/>
    </source>
</evidence>
<name>A0A934IRB8_9HYPH</name>
<sequence>MTNRPLAILTGASAGIGTALARVMAADGYDLLLVARRADRLAALAAELPGTHATLPLDLTRDDAGETLARHVEALDRPVDVLVNNAGFGDAGPFAETDLAPQLGMVDLNIRALVELTHRLLPGMLQRGHGGIINIASTAAFQPGPNMAVYYASKAFVLSFSEALYEECRPSGVTVCAICPGPTDSEFGEISGLAKHRVFKTVKRMTSEAVAEIGWRGFKKRRRVVITGTTNRLVAGVAKASPHRVVLPVVKHLQTRD</sequence>
<dbReference type="RefSeq" id="WP_198883197.1">
    <property type="nucleotide sequence ID" value="NZ_JAEKJA010000014.1"/>
</dbReference>
<evidence type="ECO:0000256" key="1">
    <source>
        <dbReference type="ARBA" id="ARBA00006484"/>
    </source>
</evidence>
<dbReference type="Proteomes" id="UP000609531">
    <property type="component" value="Unassembled WGS sequence"/>
</dbReference>
<dbReference type="PANTHER" id="PTHR44196:SF2">
    <property type="entry name" value="SHORT-CHAIN DEHYDROGENASE-RELATED"/>
    <property type="match status" value="1"/>
</dbReference>
<dbReference type="GO" id="GO:0016020">
    <property type="term" value="C:membrane"/>
    <property type="evidence" value="ECO:0007669"/>
    <property type="project" value="TreeGrafter"/>
</dbReference>
<proteinExistence type="inferred from homology"/>
<evidence type="ECO:0000313" key="4">
    <source>
        <dbReference type="EMBL" id="MBJ3777291.1"/>
    </source>
</evidence>
<dbReference type="GO" id="GO:0016491">
    <property type="term" value="F:oxidoreductase activity"/>
    <property type="evidence" value="ECO:0007669"/>
    <property type="project" value="UniProtKB-KW"/>
</dbReference>
<dbReference type="EMBL" id="JAEKJA010000014">
    <property type="protein sequence ID" value="MBJ3777291.1"/>
    <property type="molecule type" value="Genomic_DNA"/>
</dbReference>
<accession>A0A934IRB8</accession>
<dbReference type="InterPro" id="IPR002347">
    <property type="entry name" value="SDR_fam"/>
</dbReference>
<dbReference type="Gene3D" id="3.40.50.720">
    <property type="entry name" value="NAD(P)-binding Rossmann-like Domain"/>
    <property type="match status" value="1"/>
</dbReference>
<dbReference type="AlphaFoldDB" id="A0A934IRB8"/>
<dbReference type="PRINTS" id="PR00080">
    <property type="entry name" value="SDRFAMILY"/>
</dbReference>
<dbReference type="SUPFAM" id="SSF51735">
    <property type="entry name" value="NAD(P)-binding Rossmann-fold domains"/>
    <property type="match status" value="1"/>
</dbReference>
<evidence type="ECO:0000256" key="3">
    <source>
        <dbReference type="RuleBase" id="RU000363"/>
    </source>
</evidence>
<protein>
    <submittedName>
        <fullName evidence="4">SDR family oxidoreductase</fullName>
    </submittedName>
</protein>
<dbReference type="PANTHER" id="PTHR44196">
    <property type="entry name" value="DEHYDROGENASE/REDUCTASE SDR FAMILY MEMBER 7B"/>
    <property type="match status" value="1"/>
</dbReference>
<comment type="caution">
    <text evidence="4">The sequence shown here is derived from an EMBL/GenBank/DDBJ whole genome shotgun (WGS) entry which is preliminary data.</text>
</comment>
<dbReference type="PRINTS" id="PR00081">
    <property type="entry name" value="GDHRDH"/>
</dbReference>
<keyword evidence="2" id="KW-0560">Oxidoreductase</keyword>
<organism evidence="4 5">
    <name type="scientific">Acuticoccus mangrovi</name>
    <dbReference type="NCBI Taxonomy" id="2796142"/>
    <lineage>
        <taxon>Bacteria</taxon>
        <taxon>Pseudomonadati</taxon>
        <taxon>Pseudomonadota</taxon>
        <taxon>Alphaproteobacteria</taxon>
        <taxon>Hyphomicrobiales</taxon>
        <taxon>Amorphaceae</taxon>
        <taxon>Acuticoccus</taxon>
    </lineage>
</organism>
<dbReference type="PIRSF" id="PIRSF000126">
    <property type="entry name" value="11-beta-HSD1"/>
    <property type="match status" value="1"/>
</dbReference>
<reference evidence="4" key="1">
    <citation type="submission" date="2020-12" db="EMBL/GenBank/DDBJ databases">
        <title>Bacterial taxonomy.</title>
        <authorList>
            <person name="Pan X."/>
        </authorList>
    </citation>
    <scope>NUCLEOTIDE SEQUENCE</scope>
    <source>
        <strain evidence="4">B2012</strain>
    </source>
</reference>
<keyword evidence="5" id="KW-1185">Reference proteome</keyword>
<gene>
    <name evidence="4" type="ORF">JCR33_16405</name>
</gene>
<dbReference type="InterPro" id="IPR036291">
    <property type="entry name" value="NAD(P)-bd_dom_sf"/>
</dbReference>
<comment type="similarity">
    <text evidence="1 3">Belongs to the short-chain dehydrogenases/reductases (SDR) family.</text>
</comment>
<dbReference type="Pfam" id="PF00106">
    <property type="entry name" value="adh_short"/>
    <property type="match status" value="1"/>
</dbReference>